<accession>A0A5J4SWM0</accession>
<feature type="compositionally biased region" description="Polar residues" evidence="1">
    <location>
        <begin position="33"/>
        <end position="43"/>
    </location>
</feature>
<evidence type="ECO:0000256" key="1">
    <source>
        <dbReference type="SAM" id="MobiDB-lite"/>
    </source>
</evidence>
<comment type="caution">
    <text evidence="2">The sequence shown here is derived from an EMBL/GenBank/DDBJ whole genome shotgun (WGS) entry which is preliminary data.</text>
</comment>
<feature type="non-terminal residue" evidence="2">
    <location>
        <position position="77"/>
    </location>
</feature>
<gene>
    <name evidence="2" type="ORF">EZS28_051891</name>
</gene>
<feature type="region of interest" description="Disordered" evidence="1">
    <location>
        <begin position="57"/>
        <end position="77"/>
    </location>
</feature>
<dbReference type="AlphaFoldDB" id="A0A5J4SWM0"/>
<feature type="region of interest" description="Disordered" evidence="1">
    <location>
        <begin position="1"/>
        <end position="43"/>
    </location>
</feature>
<protein>
    <submittedName>
        <fullName evidence="2">Uncharacterized protein</fullName>
    </submittedName>
</protein>
<dbReference type="EMBL" id="SNRW01039717">
    <property type="protein sequence ID" value="KAA6350474.1"/>
    <property type="molecule type" value="Genomic_DNA"/>
</dbReference>
<proteinExistence type="predicted"/>
<dbReference type="Proteomes" id="UP000324800">
    <property type="component" value="Unassembled WGS sequence"/>
</dbReference>
<sequence length="77" mass="9031">MQVKKRKKEIKQGSNQLAKQIQDEYEQDEQEQNKVNQNKGSHQWRNIEIGLGKKENAPFLYSNNPMIAGEEEKESEI</sequence>
<name>A0A5J4SWM0_9EUKA</name>
<evidence type="ECO:0000313" key="2">
    <source>
        <dbReference type="EMBL" id="KAA6350474.1"/>
    </source>
</evidence>
<reference evidence="2 3" key="1">
    <citation type="submission" date="2019-03" db="EMBL/GenBank/DDBJ databases">
        <title>Single cell metagenomics reveals metabolic interactions within the superorganism composed of flagellate Streblomastix strix and complex community of Bacteroidetes bacteria on its surface.</title>
        <authorList>
            <person name="Treitli S.C."/>
            <person name="Kolisko M."/>
            <person name="Husnik F."/>
            <person name="Keeling P."/>
            <person name="Hampl V."/>
        </authorList>
    </citation>
    <scope>NUCLEOTIDE SEQUENCE [LARGE SCALE GENOMIC DNA]</scope>
    <source>
        <strain evidence="2">ST1C</strain>
    </source>
</reference>
<organism evidence="2 3">
    <name type="scientific">Streblomastix strix</name>
    <dbReference type="NCBI Taxonomy" id="222440"/>
    <lineage>
        <taxon>Eukaryota</taxon>
        <taxon>Metamonada</taxon>
        <taxon>Preaxostyla</taxon>
        <taxon>Oxymonadida</taxon>
        <taxon>Streblomastigidae</taxon>
        <taxon>Streblomastix</taxon>
    </lineage>
</organism>
<evidence type="ECO:0000313" key="3">
    <source>
        <dbReference type="Proteomes" id="UP000324800"/>
    </source>
</evidence>